<dbReference type="InterPro" id="IPR011074">
    <property type="entry name" value="CRAL/TRIO_N_dom"/>
</dbReference>
<dbReference type="Gene3D" id="1.20.5.1200">
    <property type="entry name" value="Alpha-tocopherol transfer"/>
    <property type="match status" value="1"/>
</dbReference>
<feature type="domain" description="CRAL-TRIO" evidence="1">
    <location>
        <begin position="95"/>
        <end position="260"/>
    </location>
</feature>
<proteinExistence type="predicted"/>
<dbReference type="CDD" id="cd00170">
    <property type="entry name" value="SEC14"/>
    <property type="match status" value="1"/>
</dbReference>
<dbReference type="InterPro" id="IPR001251">
    <property type="entry name" value="CRAL-TRIO_dom"/>
</dbReference>
<dbReference type="Pfam" id="PF03765">
    <property type="entry name" value="CRAL_TRIO_N"/>
    <property type="match status" value="1"/>
</dbReference>
<accession>A0A2A3EPG3</accession>
<dbReference type="Gene3D" id="3.40.525.10">
    <property type="entry name" value="CRAL-TRIO lipid binding domain"/>
    <property type="match status" value="1"/>
</dbReference>
<gene>
    <name evidence="2" type="ORF">APICC_00680</name>
</gene>
<dbReference type="PRINTS" id="PR00180">
    <property type="entry name" value="CRETINALDHBP"/>
</dbReference>
<dbReference type="Pfam" id="PF00650">
    <property type="entry name" value="CRAL_TRIO"/>
    <property type="match status" value="1"/>
</dbReference>
<dbReference type="InterPro" id="IPR036865">
    <property type="entry name" value="CRAL-TRIO_dom_sf"/>
</dbReference>
<dbReference type="SUPFAM" id="SSF52087">
    <property type="entry name" value="CRAL/TRIO domain"/>
    <property type="match status" value="1"/>
</dbReference>
<dbReference type="STRING" id="94128.A0A2A3EPG3"/>
<dbReference type="SMART" id="SM00516">
    <property type="entry name" value="SEC14"/>
    <property type="match status" value="1"/>
</dbReference>
<dbReference type="SMART" id="SM01100">
    <property type="entry name" value="CRAL_TRIO_N"/>
    <property type="match status" value="1"/>
</dbReference>
<dbReference type="GO" id="GO:1902936">
    <property type="term" value="F:phosphatidylinositol bisphosphate binding"/>
    <property type="evidence" value="ECO:0007669"/>
    <property type="project" value="TreeGrafter"/>
</dbReference>
<dbReference type="GO" id="GO:0016020">
    <property type="term" value="C:membrane"/>
    <property type="evidence" value="ECO:0007669"/>
    <property type="project" value="TreeGrafter"/>
</dbReference>
<protein>
    <submittedName>
        <fullName evidence="2">Alpha-tocopherol transfer protein</fullName>
    </submittedName>
</protein>
<dbReference type="PROSITE" id="PS50191">
    <property type="entry name" value="CRAL_TRIO"/>
    <property type="match status" value="1"/>
</dbReference>
<keyword evidence="3" id="KW-1185">Reference proteome</keyword>
<reference evidence="2 3" key="1">
    <citation type="submission" date="2014-07" db="EMBL/GenBank/DDBJ databases">
        <title>Genomic and transcriptomic analysis on Apis cerana provide comprehensive insights into honey bee biology.</title>
        <authorList>
            <person name="Diao Q."/>
            <person name="Sun L."/>
            <person name="Zheng H."/>
            <person name="Zheng H."/>
            <person name="Xu S."/>
            <person name="Wang S."/>
            <person name="Zeng Z."/>
            <person name="Hu F."/>
            <person name="Su S."/>
            <person name="Wu J."/>
        </authorList>
    </citation>
    <scope>NUCLEOTIDE SEQUENCE [LARGE SCALE GENOMIC DNA]</scope>
    <source>
        <tissue evidence="2">Pupae without intestine</tissue>
    </source>
</reference>
<dbReference type="Proteomes" id="UP000242457">
    <property type="component" value="Unassembled WGS sequence"/>
</dbReference>
<organism evidence="2 3">
    <name type="scientific">Apis cerana cerana</name>
    <name type="common">Oriental honeybee</name>
    <dbReference type="NCBI Taxonomy" id="94128"/>
    <lineage>
        <taxon>Eukaryota</taxon>
        <taxon>Metazoa</taxon>
        <taxon>Ecdysozoa</taxon>
        <taxon>Arthropoda</taxon>
        <taxon>Hexapoda</taxon>
        <taxon>Insecta</taxon>
        <taxon>Pterygota</taxon>
        <taxon>Neoptera</taxon>
        <taxon>Endopterygota</taxon>
        <taxon>Hymenoptera</taxon>
        <taxon>Apocrita</taxon>
        <taxon>Aculeata</taxon>
        <taxon>Apoidea</taxon>
        <taxon>Anthophila</taxon>
        <taxon>Apidae</taxon>
        <taxon>Apis</taxon>
    </lineage>
</organism>
<dbReference type="SUPFAM" id="SSF46938">
    <property type="entry name" value="CRAL/TRIO N-terminal domain"/>
    <property type="match status" value="1"/>
</dbReference>
<dbReference type="Gene3D" id="1.10.8.20">
    <property type="entry name" value="N-terminal domain of phosphatidylinositol transfer protein sec14p"/>
    <property type="match status" value="1"/>
</dbReference>
<sequence>MSTLNKYTCQLSSEEKIYLAANLNETDEIRPIKIAEIRQWIIQNNDLHAPTDDFFILRFLRACKFNVEKTKCKLWNYYKQRASLPEWYNNRNPFLPELQELFDLGVFLPLRKLDNQGRMIVIIRAAAHSPSRHKISDMLKASLMILDVALRDHESVTIYGVTSILDLDNITYEHVLQLPPNVIRNLVHAWQGCYPVRIYSLDFINAHRFVNTILNIFRSFMNKKLKQRVHVHSRDKLKLHETLPKNILPKEYGGTNGTVKELSEYWKHVVEENQEWFTEEEKYKLTLIK</sequence>
<evidence type="ECO:0000259" key="1">
    <source>
        <dbReference type="PROSITE" id="PS50191"/>
    </source>
</evidence>
<dbReference type="InterPro" id="IPR036273">
    <property type="entry name" value="CRAL/TRIO_N_dom_sf"/>
</dbReference>
<evidence type="ECO:0000313" key="3">
    <source>
        <dbReference type="Proteomes" id="UP000242457"/>
    </source>
</evidence>
<dbReference type="PANTHER" id="PTHR10174:SF224">
    <property type="entry name" value="RETINOL-BINDING PROTEIN PINTA"/>
    <property type="match status" value="1"/>
</dbReference>
<dbReference type="OrthoDB" id="6682367at2759"/>
<dbReference type="PANTHER" id="PTHR10174">
    <property type="entry name" value="ALPHA-TOCOPHEROL TRANSFER PROTEIN-RELATED"/>
    <property type="match status" value="1"/>
</dbReference>
<dbReference type="AlphaFoldDB" id="A0A2A3EPG3"/>
<name>A0A2A3EPG3_APICC</name>
<dbReference type="EMBL" id="KZ288199">
    <property type="protein sequence ID" value="PBC33618.1"/>
    <property type="molecule type" value="Genomic_DNA"/>
</dbReference>
<evidence type="ECO:0000313" key="2">
    <source>
        <dbReference type="EMBL" id="PBC33618.1"/>
    </source>
</evidence>